<dbReference type="Gene3D" id="3.40.30.10">
    <property type="entry name" value="Glutaredoxin"/>
    <property type="match status" value="1"/>
</dbReference>
<name>A0A2U3IBK3_9BURK</name>
<proteinExistence type="predicted"/>
<reference evidence="3" key="1">
    <citation type="submission" date="2018-01" db="EMBL/GenBank/DDBJ databases">
        <authorList>
            <person name="Peeters C."/>
        </authorList>
    </citation>
    <scope>NUCLEOTIDE SEQUENCE [LARGE SCALE GENOMIC DNA]</scope>
</reference>
<dbReference type="InterPro" id="IPR013766">
    <property type="entry name" value="Thioredoxin_domain"/>
</dbReference>
<dbReference type="EMBL" id="OGTP01000020">
    <property type="protein sequence ID" value="SPB17583.1"/>
    <property type="molecule type" value="Genomic_DNA"/>
</dbReference>
<evidence type="ECO:0000313" key="3">
    <source>
        <dbReference type="Proteomes" id="UP000238169"/>
    </source>
</evidence>
<evidence type="ECO:0000259" key="1">
    <source>
        <dbReference type="Pfam" id="PF00085"/>
    </source>
</evidence>
<dbReference type="Pfam" id="PF00085">
    <property type="entry name" value="Thioredoxin"/>
    <property type="match status" value="1"/>
</dbReference>
<dbReference type="Proteomes" id="UP000238169">
    <property type="component" value="Unassembled WGS sequence"/>
</dbReference>
<dbReference type="SUPFAM" id="SSF52833">
    <property type="entry name" value="Thioredoxin-like"/>
    <property type="match status" value="1"/>
</dbReference>
<protein>
    <submittedName>
        <fullName evidence="2">Thioredoxin</fullName>
    </submittedName>
</protein>
<accession>A0A2U3IBK3</accession>
<keyword evidence="3" id="KW-1185">Reference proteome</keyword>
<gene>
    <name evidence="2" type="ORF">NOV72_04787</name>
</gene>
<organism evidence="2 3">
    <name type="scientific">Caballeronia novacaledonica</name>
    <dbReference type="NCBI Taxonomy" id="1544861"/>
    <lineage>
        <taxon>Bacteria</taxon>
        <taxon>Pseudomonadati</taxon>
        <taxon>Pseudomonadota</taxon>
        <taxon>Betaproteobacteria</taxon>
        <taxon>Burkholderiales</taxon>
        <taxon>Burkholderiaceae</taxon>
        <taxon>Caballeronia</taxon>
    </lineage>
</organism>
<dbReference type="InterPro" id="IPR036249">
    <property type="entry name" value="Thioredoxin-like_sf"/>
</dbReference>
<evidence type="ECO:0000313" key="2">
    <source>
        <dbReference type="EMBL" id="SPB17583.1"/>
    </source>
</evidence>
<feature type="domain" description="Thioredoxin" evidence="1">
    <location>
        <begin position="32"/>
        <end position="95"/>
    </location>
</feature>
<sequence length="140" mass="15304">MSNPAVDTNKDFAPAMSALNLDTDADRIAERVAVPGTLFVACLCAEWCGTCREYREGFDKLAAAHPDICFAWIDIENHADRFDDLDVENFPTILIEDSVTTRFFGTVLPQVSIVERMLTDLTALPGMVGAPKLRPALATA</sequence>
<dbReference type="CDD" id="cd02947">
    <property type="entry name" value="TRX_family"/>
    <property type="match status" value="1"/>
</dbReference>
<dbReference type="AlphaFoldDB" id="A0A2U3IBK3"/>